<feature type="compositionally biased region" description="Basic and acidic residues" evidence="2">
    <location>
        <begin position="1"/>
        <end position="13"/>
    </location>
</feature>
<keyword evidence="1" id="KW-0863">Zinc-finger</keyword>
<keyword evidence="1" id="KW-0862">Zinc</keyword>
<feature type="domain" description="CCHC-type" evidence="3">
    <location>
        <begin position="84"/>
        <end position="98"/>
    </location>
</feature>
<feature type="region of interest" description="Disordered" evidence="2">
    <location>
        <begin position="1"/>
        <end position="22"/>
    </location>
</feature>
<evidence type="ECO:0000313" key="5">
    <source>
        <dbReference type="Proteomes" id="UP001151760"/>
    </source>
</evidence>
<keyword evidence="1" id="KW-0479">Metal-binding</keyword>
<evidence type="ECO:0000256" key="1">
    <source>
        <dbReference type="PROSITE-ProRule" id="PRU00047"/>
    </source>
</evidence>
<proteinExistence type="predicted"/>
<name>A0ABQ5EYY2_9ASTR</name>
<protein>
    <submittedName>
        <fullName evidence="4">Retrovirus-related pol polyprotein from transposon TNT 1-94</fullName>
    </submittedName>
</protein>
<organism evidence="4 5">
    <name type="scientific">Tanacetum coccineum</name>
    <dbReference type="NCBI Taxonomy" id="301880"/>
    <lineage>
        <taxon>Eukaryota</taxon>
        <taxon>Viridiplantae</taxon>
        <taxon>Streptophyta</taxon>
        <taxon>Embryophyta</taxon>
        <taxon>Tracheophyta</taxon>
        <taxon>Spermatophyta</taxon>
        <taxon>Magnoliopsida</taxon>
        <taxon>eudicotyledons</taxon>
        <taxon>Gunneridae</taxon>
        <taxon>Pentapetalae</taxon>
        <taxon>asterids</taxon>
        <taxon>campanulids</taxon>
        <taxon>Asterales</taxon>
        <taxon>Asteraceae</taxon>
        <taxon>Asteroideae</taxon>
        <taxon>Anthemideae</taxon>
        <taxon>Anthemidinae</taxon>
        <taxon>Tanacetum</taxon>
    </lineage>
</organism>
<reference evidence="4" key="2">
    <citation type="submission" date="2022-01" db="EMBL/GenBank/DDBJ databases">
        <authorList>
            <person name="Yamashiro T."/>
            <person name="Shiraishi A."/>
            <person name="Satake H."/>
            <person name="Nakayama K."/>
        </authorList>
    </citation>
    <scope>NUCLEOTIDE SEQUENCE</scope>
</reference>
<dbReference type="InterPro" id="IPR036875">
    <property type="entry name" value="Znf_CCHC_sf"/>
</dbReference>
<gene>
    <name evidence="4" type="ORF">Tco_0991219</name>
</gene>
<keyword evidence="5" id="KW-1185">Reference proteome</keyword>
<accession>A0ABQ5EYY2</accession>
<dbReference type="Gene3D" id="4.10.60.10">
    <property type="entry name" value="Zinc finger, CCHC-type"/>
    <property type="match status" value="1"/>
</dbReference>
<dbReference type="PROSITE" id="PS50158">
    <property type="entry name" value="ZF_CCHC"/>
    <property type="match status" value="1"/>
</dbReference>
<sequence length="155" mass="17874">MEALEKRYEREPRNPNGSEATFKQPIWNFAALSSESLDQTFDRNGSSMRDGHADNQSKKIYQRKLEELNINGQRVGFDKSKVECFNCHKHGHFARECRFPRNQKFKGRENNTRTIAVETPTQNALIAQDGIGGYDWSYQAEEEQPTNHALMAFTS</sequence>
<dbReference type="EMBL" id="BQNB010016820">
    <property type="protein sequence ID" value="GJT56165.1"/>
    <property type="molecule type" value="Genomic_DNA"/>
</dbReference>
<evidence type="ECO:0000313" key="4">
    <source>
        <dbReference type="EMBL" id="GJT56165.1"/>
    </source>
</evidence>
<dbReference type="SUPFAM" id="SSF57756">
    <property type="entry name" value="Retrovirus zinc finger-like domains"/>
    <property type="match status" value="1"/>
</dbReference>
<comment type="caution">
    <text evidence="4">The sequence shown here is derived from an EMBL/GenBank/DDBJ whole genome shotgun (WGS) entry which is preliminary data.</text>
</comment>
<reference evidence="4" key="1">
    <citation type="journal article" date="2022" name="Int. J. Mol. Sci.">
        <title>Draft Genome of Tanacetum Coccineum: Genomic Comparison of Closely Related Tanacetum-Family Plants.</title>
        <authorList>
            <person name="Yamashiro T."/>
            <person name="Shiraishi A."/>
            <person name="Nakayama K."/>
            <person name="Satake H."/>
        </authorList>
    </citation>
    <scope>NUCLEOTIDE SEQUENCE</scope>
</reference>
<dbReference type="InterPro" id="IPR001878">
    <property type="entry name" value="Znf_CCHC"/>
</dbReference>
<dbReference type="Proteomes" id="UP001151760">
    <property type="component" value="Unassembled WGS sequence"/>
</dbReference>
<evidence type="ECO:0000259" key="3">
    <source>
        <dbReference type="PROSITE" id="PS50158"/>
    </source>
</evidence>
<evidence type="ECO:0000256" key="2">
    <source>
        <dbReference type="SAM" id="MobiDB-lite"/>
    </source>
</evidence>